<feature type="compositionally biased region" description="Low complexity" evidence="1">
    <location>
        <begin position="185"/>
        <end position="195"/>
    </location>
</feature>
<feature type="region of interest" description="Disordered" evidence="1">
    <location>
        <begin position="53"/>
        <end position="77"/>
    </location>
</feature>
<feature type="compositionally biased region" description="Low complexity" evidence="1">
    <location>
        <begin position="1"/>
        <end position="24"/>
    </location>
</feature>
<evidence type="ECO:0000256" key="1">
    <source>
        <dbReference type="SAM" id="MobiDB-lite"/>
    </source>
</evidence>
<dbReference type="AlphaFoldDB" id="A0A7S0ST14"/>
<feature type="region of interest" description="Disordered" evidence="1">
    <location>
        <begin position="172"/>
        <end position="195"/>
    </location>
</feature>
<accession>A0A7S0ST14</accession>
<protein>
    <submittedName>
        <fullName evidence="2">Uncharacterized protein</fullName>
    </submittedName>
</protein>
<gene>
    <name evidence="2" type="ORF">MANT1106_LOCUS16286</name>
</gene>
<reference evidence="2" key="1">
    <citation type="submission" date="2021-01" db="EMBL/GenBank/DDBJ databases">
        <authorList>
            <person name="Corre E."/>
            <person name="Pelletier E."/>
            <person name="Niang G."/>
            <person name="Scheremetjew M."/>
            <person name="Finn R."/>
            <person name="Kale V."/>
            <person name="Holt S."/>
            <person name="Cochrane G."/>
            <person name="Meng A."/>
            <person name="Brown T."/>
            <person name="Cohen L."/>
        </authorList>
    </citation>
    <scope>NUCLEOTIDE SEQUENCE</scope>
    <source>
        <strain evidence="2">SL-175</strain>
    </source>
</reference>
<organism evidence="2">
    <name type="scientific">Mantoniella antarctica</name>
    <dbReference type="NCBI Taxonomy" id="81844"/>
    <lineage>
        <taxon>Eukaryota</taxon>
        <taxon>Viridiplantae</taxon>
        <taxon>Chlorophyta</taxon>
        <taxon>Mamiellophyceae</taxon>
        <taxon>Mamiellales</taxon>
        <taxon>Mamiellaceae</taxon>
        <taxon>Mantoniella</taxon>
    </lineage>
</organism>
<feature type="compositionally biased region" description="Polar residues" evidence="1">
    <location>
        <begin position="53"/>
        <end position="69"/>
    </location>
</feature>
<feature type="region of interest" description="Disordered" evidence="1">
    <location>
        <begin position="91"/>
        <end position="116"/>
    </location>
</feature>
<dbReference type="EMBL" id="HBFC01026931">
    <property type="protein sequence ID" value="CAD8714438.1"/>
    <property type="molecule type" value="Transcribed_RNA"/>
</dbReference>
<name>A0A7S0ST14_9CHLO</name>
<evidence type="ECO:0000313" key="2">
    <source>
        <dbReference type="EMBL" id="CAD8714438.1"/>
    </source>
</evidence>
<sequence length="195" mass="19958">MDSQRQLSGSQPLSSGGGEVSVSKSKAEGSGWGVGGGDESECVRSLVIQRQLSTEQQLQLGTEQPTGSSGDKDESKSVLSLASLCQFSATQPNVSRAEGEMGSQQGGEAGSSAAVVPSEDLETVIVAETPYRAHASIPDTSADLEVPRLPVKASGGASHRLEAIYKTASANAISASPKKKKKKSTAAVNAKTLSP</sequence>
<feature type="region of interest" description="Disordered" evidence="1">
    <location>
        <begin position="1"/>
        <end position="38"/>
    </location>
</feature>
<proteinExistence type="predicted"/>